<proteinExistence type="predicted"/>
<dbReference type="Gene3D" id="4.10.60.10">
    <property type="entry name" value="Zinc finger, CCHC-type"/>
    <property type="match status" value="1"/>
</dbReference>
<accession>A0A1Y1HLZ4</accession>
<feature type="domain" description="CSD" evidence="4">
    <location>
        <begin position="7"/>
        <end position="73"/>
    </location>
</feature>
<evidence type="ECO:0000313" key="6">
    <source>
        <dbReference type="Proteomes" id="UP000054558"/>
    </source>
</evidence>
<dbReference type="GO" id="GO:0003676">
    <property type="term" value="F:nucleic acid binding"/>
    <property type="evidence" value="ECO:0007669"/>
    <property type="project" value="InterPro"/>
</dbReference>
<dbReference type="PANTHER" id="PTHR46565">
    <property type="entry name" value="COLD SHOCK DOMAIN PROTEIN 2"/>
    <property type="match status" value="1"/>
</dbReference>
<dbReference type="OrthoDB" id="422005at2759"/>
<keyword evidence="1" id="KW-0479">Metal-binding</keyword>
<dbReference type="Gene3D" id="2.40.50.140">
    <property type="entry name" value="Nucleic acid-binding proteins"/>
    <property type="match status" value="1"/>
</dbReference>
<dbReference type="PROSITE" id="PS50158">
    <property type="entry name" value="ZF_CCHC"/>
    <property type="match status" value="1"/>
</dbReference>
<sequence length="177" mass="17602">MAVETEKKPGTCKWFNSTKGYGYITPDDGSDDLFVHQTSIHADGFRSLKEGEPVEFTVGTGDDGRLKALDVTGPGGAAVQGAPREQMRDRAPMGGGGGYGAGGGGYGGGGGGYGGAGGGGGRACYRCGQEGHISRDCPNEAGAWAGGGGYGWRRGGGGRTGGGGYGRGRWGRTGGTG</sequence>
<feature type="region of interest" description="Disordered" evidence="2">
    <location>
        <begin position="157"/>
        <end position="177"/>
    </location>
</feature>
<evidence type="ECO:0000256" key="1">
    <source>
        <dbReference type="PROSITE-ProRule" id="PRU00047"/>
    </source>
</evidence>
<protein>
    <submittedName>
        <fullName evidence="5">Uncharacterized protein</fullName>
    </submittedName>
</protein>
<feature type="non-terminal residue" evidence="5">
    <location>
        <position position="177"/>
    </location>
</feature>
<dbReference type="EMBL" id="DF236983">
    <property type="protein sequence ID" value="GAQ79634.1"/>
    <property type="molecule type" value="Genomic_DNA"/>
</dbReference>
<gene>
    <name evidence="5" type="ORF">KFL_000340370</name>
</gene>
<dbReference type="STRING" id="105231.A0A1Y1HLZ4"/>
<dbReference type="FunFam" id="4.10.60.10:FF:000034">
    <property type="entry name" value="Universal minicircle sequence binding protein (UMSBP), putative"/>
    <property type="match status" value="1"/>
</dbReference>
<organism evidence="5 6">
    <name type="scientific">Klebsormidium nitens</name>
    <name type="common">Green alga</name>
    <name type="synonym">Ulothrix nitens</name>
    <dbReference type="NCBI Taxonomy" id="105231"/>
    <lineage>
        <taxon>Eukaryota</taxon>
        <taxon>Viridiplantae</taxon>
        <taxon>Streptophyta</taxon>
        <taxon>Klebsormidiophyceae</taxon>
        <taxon>Klebsormidiales</taxon>
        <taxon>Klebsormidiaceae</taxon>
        <taxon>Klebsormidium</taxon>
    </lineage>
</organism>
<dbReference type="InterPro" id="IPR036875">
    <property type="entry name" value="Znf_CCHC_sf"/>
</dbReference>
<dbReference type="PROSITE" id="PS51857">
    <property type="entry name" value="CSD_2"/>
    <property type="match status" value="1"/>
</dbReference>
<evidence type="ECO:0000259" key="3">
    <source>
        <dbReference type="PROSITE" id="PS50158"/>
    </source>
</evidence>
<dbReference type="InterPro" id="IPR002059">
    <property type="entry name" value="CSP_DNA-bd"/>
</dbReference>
<dbReference type="InterPro" id="IPR012340">
    <property type="entry name" value="NA-bd_OB-fold"/>
</dbReference>
<dbReference type="SMART" id="SM00343">
    <property type="entry name" value="ZnF_C2HC"/>
    <property type="match status" value="1"/>
</dbReference>
<reference evidence="5 6" key="1">
    <citation type="journal article" date="2014" name="Nat. Commun.">
        <title>Klebsormidium flaccidum genome reveals primary factors for plant terrestrial adaptation.</title>
        <authorList>
            <person name="Hori K."/>
            <person name="Maruyama F."/>
            <person name="Fujisawa T."/>
            <person name="Togashi T."/>
            <person name="Yamamoto N."/>
            <person name="Seo M."/>
            <person name="Sato S."/>
            <person name="Yamada T."/>
            <person name="Mori H."/>
            <person name="Tajima N."/>
            <person name="Moriyama T."/>
            <person name="Ikeuchi M."/>
            <person name="Watanabe M."/>
            <person name="Wada H."/>
            <person name="Kobayashi K."/>
            <person name="Saito M."/>
            <person name="Masuda T."/>
            <person name="Sasaki-Sekimoto Y."/>
            <person name="Mashiguchi K."/>
            <person name="Awai K."/>
            <person name="Shimojima M."/>
            <person name="Masuda S."/>
            <person name="Iwai M."/>
            <person name="Nobusawa T."/>
            <person name="Narise T."/>
            <person name="Kondo S."/>
            <person name="Saito H."/>
            <person name="Sato R."/>
            <person name="Murakawa M."/>
            <person name="Ihara Y."/>
            <person name="Oshima-Yamada Y."/>
            <person name="Ohtaka K."/>
            <person name="Satoh M."/>
            <person name="Sonobe K."/>
            <person name="Ishii M."/>
            <person name="Ohtani R."/>
            <person name="Kanamori-Sato M."/>
            <person name="Honoki R."/>
            <person name="Miyazaki D."/>
            <person name="Mochizuki H."/>
            <person name="Umetsu J."/>
            <person name="Higashi K."/>
            <person name="Shibata D."/>
            <person name="Kamiya Y."/>
            <person name="Sato N."/>
            <person name="Nakamura Y."/>
            <person name="Tabata S."/>
            <person name="Ida S."/>
            <person name="Kurokawa K."/>
            <person name="Ohta H."/>
        </authorList>
    </citation>
    <scope>NUCLEOTIDE SEQUENCE [LARGE SCALE GENOMIC DNA]</scope>
    <source>
        <strain evidence="5 6">NIES-2285</strain>
    </source>
</reference>
<name>A0A1Y1HLZ4_KLENI</name>
<dbReference type="OMA" id="GLACYNC"/>
<dbReference type="Pfam" id="PF00098">
    <property type="entry name" value="zf-CCHC"/>
    <property type="match status" value="1"/>
</dbReference>
<evidence type="ECO:0000313" key="5">
    <source>
        <dbReference type="EMBL" id="GAQ79634.1"/>
    </source>
</evidence>
<feature type="domain" description="CCHC-type" evidence="3">
    <location>
        <begin position="124"/>
        <end position="139"/>
    </location>
</feature>
<dbReference type="CDD" id="cd04458">
    <property type="entry name" value="CSP_CDS"/>
    <property type="match status" value="1"/>
</dbReference>
<dbReference type="Pfam" id="PF00313">
    <property type="entry name" value="CSD"/>
    <property type="match status" value="1"/>
</dbReference>
<dbReference type="AlphaFoldDB" id="A0A1Y1HLZ4"/>
<keyword evidence="1" id="KW-0862">Zinc</keyword>
<dbReference type="PANTHER" id="PTHR46565:SF20">
    <property type="entry name" value="COLD SHOCK DOMAIN-CONTAINING PROTEIN 4"/>
    <property type="match status" value="1"/>
</dbReference>
<evidence type="ECO:0000256" key="2">
    <source>
        <dbReference type="SAM" id="MobiDB-lite"/>
    </source>
</evidence>
<dbReference type="PRINTS" id="PR00050">
    <property type="entry name" value="COLDSHOCK"/>
</dbReference>
<dbReference type="SUPFAM" id="SSF50249">
    <property type="entry name" value="Nucleic acid-binding proteins"/>
    <property type="match status" value="1"/>
</dbReference>
<dbReference type="GO" id="GO:0008270">
    <property type="term" value="F:zinc ion binding"/>
    <property type="evidence" value="ECO:0007669"/>
    <property type="project" value="UniProtKB-KW"/>
</dbReference>
<dbReference type="SMART" id="SM00357">
    <property type="entry name" value="CSP"/>
    <property type="match status" value="1"/>
</dbReference>
<dbReference type="InterPro" id="IPR001878">
    <property type="entry name" value="Znf_CCHC"/>
</dbReference>
<keyword evidence="1" id="KW-0863">Zinc-finger</keyword>
<dbReference type="Proteomes" id="UP000054558">
    <property type="component" value="Unassembled WGS sequence"/>
</dbReference>
<dbReference type="SMR" id="A0A1Y1HLZ4"/>
<keyword evidence="6" id="KW-1185">Reference proteome</keyword>
<dbReference type="InterPro" id="IPR011129">
    <property type="entry name" value="CSD"/>
</dbReference>
<evidence type="ECO:0000259" key="4">
    <source>
        <dbReference type="PROSITE" id="PS51857"/>
    </source>
</evidence>
<dbReference type="SUPFAM" id="SSF57756">
    <property type="entry name" value="Retrovirus zinc finger-like domains"/>
    <property type="match status" value="1"/>
</dbReference>